<dbReference type="AlphaFoldDB" id="A0AAP0LHS3"/>
<evidence type="ECO:0000313" key="1">
    <source>
        <dbReference type="EMBL" id="KAK9169274.1"/>
    </source>
</evidence>
<dbReference type="EMBL" id="JBBNAF010000001">
    <property type="protein sequence ID" value="KAK9169274.1"/>
    <property type="molecule type" value="Genomic_DNA"/>
</dbReference>
<name>A0AAP0LHS3_9MAGN</name>
<dbReference type="Proteomes" id="UP001420932">
    <property type="component" value="Unassembled WGS sequence"/>
</dbReference>
<keyword evidence="2" id="KW-1185">Reference proteome</keyword>
<evidence type="ECO:0000313" key="2">
    <source>
        <dbReference type="Proteomes" id="UP001420932"/>
    </source>
</evidence>
<comment type="caution">
    <text evidence="1">The sequence shown here is derived from an EMBL/GenBank/DDBJ whole genome shotgun (WGS) entry which is preliminary data.</text>
</comment>
<sequence length="51" mass="5880">MRFSLSDYAFSNSIDLILFLLQSLKQNQYSLLTFFTRRFGVGSSSFSKGFL</sequence>
<accession>A0AAP0LHS3</accession>
<gene>
    <name evidence="1" type="ORF">Syun_001414</name>
</gene>
<protein>
    <submittedName>
        <fullName evidence="1">Uncharacterized protein</fullName>
    </submittedName>
</protein>
<reference evidence="1 2" key="1">
    <citation type="submission" date="2024-01" db="EMBL/GenBank/DDBJ databases">
        <title>Genome assemblies of Stephania.</title>
        <authorList>
            <person name="Yang L."/>
        </authorList>
    </citation>
    <scope>NUCLEOTIDE SEQUENCE [LARGE SCALE GENOMIC DNA]</scope>
    <source>
        <strain evidence="1">YNDBR</strain>
        <tissue evidence="1">Leaf</tissue>
    </source>
</reference>
<organism evidence="1 2">
    <name type="scientific">Stephania yunnanensis</name>
    <dbReference type="NCBI Taxonomy" id="152371"/>
    <lineage>
        <taxon>Eukaryota</taxon>
        <taxon>Viridiplantae</taxon>
        <taxon>Streptophyta</taxon>
        <taxon>Embryophyta</taxon>
        <taxon>Tracheophyta</taxon>
        <taxon>Spermatophyta</taxon>
        <taxon>Magnoliopsida</taxon>
        <taxon>Ranunculales</taxon>
        <taxon>Menispermaceae</taxon>
        <taxon>Menispermoideae</taxon>
        <taxon>Cissampelideae</taxon>
        <taxon>Stephania</taxon>
    </lineage>
</organism>
<proteinExistence type="predicted"/>